<proteinExistence type="predicted"/>
<dbReference type="KEGG" id="ehx:EMIHUDRAFT_104415"/>
<dbReference type="Pfam" id="PF04073">
    <property type="entry name" value="tRNA_edit"/>
    <property type="match status" value="1"/>
</dbReference>
<feature type="region of interest" description="Disordered" evidence="1">
    <location>
        <begin position="444"/>
        <end position="495"/>
    </location>
</feature>
<reference evidence="3" key="2">
    <citation type="submission" date="2024-10" db="UniProtKB">
        <authorList>
            <consortium name="EnsemblProtists"/>
        </authorList>
    </citation>
    <scope>IDENTIFICATION</scope>
</reference>
<dbReference type="SUPFAM" id="SSF55826">
    <property type="entry name" value="YbaK/ProRS associated domain"/>
    <property type="match status" value="1"/>
</dbReference>
<sequence>MESRTFGTQGCAAASRHANAPDDVPASSTRRERERERLRKVSACRRRENPSPAAAQRYREYLLWTETRPVQFGDEPPNDTYEIFMKERRREEKARLQDGAAPPALLPPPPPPGQPSDPTLPHLWVLPLEGQTAQTGRLADFMAAAALGLEDASTVVKSLVCTASTGKPILVLTSGSSRLDMKKVGRWANCRVRLATPSEVQACTGHVAGEVPPLCADASDTLSVLMDSRVLDLGSTVYAGAGEPGLHLRTSPAELLRASCAVVGDFTVAATAEASAAAEAAAASAAAPLPAALAPPEPASSAEERGLDQRAGGPSARPLRSDVAAVLAARPLADGLVELPRCEVLRVRRQARLLLFATLRVLAPPRKAADGSPLELPAGTGDYQLIVGKSFVRSVGEEEAHARMRRVRAGSLLRARGRLQLNPRLTGPDLVACELELLASPQVEAQKEPQKEPQDAPSVRPPQKQGTPETRRAAASAEERPFSSPPLRAPKRPPRVLSVQDGAGIAALSAALDEAVSRGEPVAFDCEWRPRNCHADPSDDDGSLQLLQLATRREAFVVDVAAFASPGAEESRSELRRCLLRLLRAEESEKLGFASGEDLRRLETSLPGVTEGAANMRDLQRAATRAVGSPRRTVVGLAGACEALLRASLDKSRQSSDWAARPLSAEQLEYAALDAFVLLELEEELSRLALLPPSPPRGDARASVALARESPPPARTSSPQPPPSPPSLAPVSSRALPLSGLEAMLSSYVGLPLGGRRKVLRLCAAGSAAAEEAQLDEREITSAGGGGLTLWGDGSACFYINSQSSRPGAKYRNQFWREGRGELAGEVLFSWYFGRDQRLSDGWVQPALRGEVELLLFCRPQTRSSRRPYRFCGRIRAAAVALPPGEEGVEGAEGWPPVWSTDGAAHVVWRLVDADALIESTHGAFEDVFGPGGGIAPMRPRGYGMQERS</sequence>
<feature type="compositionally biased region" description="Pro residues" evidence="1">
    <location>
        <begin position="104"/>
        <end position="115"/>
    </location>
</feature>
<dbReference type="GO" id="GO:0003676">
    <property type="term" value="F:nucleic acid binding"/>
    <property type="evidence" value="ECO:0007669"/>
    <property type="project" value="InterPro"/>
</dbReference>
<evidence type="ECO:0000313" key="4">
    <source>
        <dbReference type="Proteomes" id="UP000013827"/>
    </source>
</evidence>
<name>A0A0D3ILK8_EMIH1</name>
<dbReference type="PANTHER" id="PTHR47765">
    <property type="entry name" value="3'-5' EXONUCLEASE DOMAIN-CONTAINING PROTEIN"/>
    <property type="match status" value="1"/>
</dbReference>
<dbReference type="GO" id="GO:0002161">
    <property type="term" value="F:aminoacyl-tRNA deacylase activity"/>
    <property type="evidence" value="ECO:0007669"/>
    <property type="project" value="InterPro"/>
</dbReference>
<dbReference type="Gene3D" id="3.90.960.10">
    <property type="entry name" value="YbaK/aminoacyl-tRNA synthetase-associated domain"/>
    <property type="match status" value="1"/>
</dbReference>
<feature type="compositionally biased region" description="Pro residues" evidence="1">
    <location>
        <begin position="710"/>
        <end position="728"/>
    </location>
</feature>
<dbReference type="InterPro" id="IPR012337">
    <property type="entry name" value="RNaseH-like_sf"/>
</dbReference>
<dbReference type="SMART" id="SM00474">
    <property type="entry name" value="35EXOc"/>
    <property type="match status" value="1"/>
</dbReference>
<feature type="region of interest" description="Disordered" evidence="1">
    <location>
        <begin position="1"/>
        <end position="56"/>
    </location>
</feature>
<feature type="region of interest" description="Disordered" evidence="1">
    <location>
        <begin position="90"/>
        <end position="119"/>
    </location>
</feature>
<accession>A0A0D3ILK8</accession>
<dbReference type="InterPro" id="IPR007214">
    <property type="entry name" value="YbaK/aa-tRNA-synth-assoc-dom"/>
</dbReference>
<evidence type="ECO:0000256" key="1">
    <source>
        <dbReference type="SAM" id="MobiDB-lite"/>
    </source>
</evidence>
<organism evidence="3 4">
    <name type="scientific">Emiliania huxleyi (strain CCMP1516)</name>
    <dbReference type="NCBI Taxonomy" id="280463"/>
    <lineage>
        <taxon>Eukaryota</taxon>
        <taxon>Haptista</taxon>
        <taxon>Haptophyta</taxon>
        <taxon>Prymnesiophyceae</taxon>
        <taxon>Isochrysidales</taxon>
        <taxon>Noelaerhabdaceae</taxon>
        <taxon>Emiliania</taxon>
    </lineage>
</organism>
<keyword evidence="4" id="KW-1185">Reference proteome</keyword>
<feature type="region of interest" description="Disordered" evidence="1">
    <location>
        <begin position="291"/>
        <end position="317"/>
    </location>
</feature>
<feature type="region of interest" description="Disordered" evidence="1">
    <location>
        <begin position="690"/>
        <end position="733"/>
    </location>
</feature>
<reference evidence="4" key="1">
    <citation type="journal article" date="2013" name="Nature">
        <title>Pan genome of the phytoplankton Emiliania underpins its global distribution.</title>
        <authorList>
            <person name="Read B.A."/>
            <person name="Kegel J."/>
            <person name="Klute M.J."/>
            <person name="Kuo A."/>
            <person name="Lefebvre S.C."/>
            <person name="Maumus F."/>
            <person name="Mayer C."/>
            <person name="Miller J."/>
            <person name="Monier A."/>
            <person name="Salamov A."/>
            <person name="Young J."/>
            <person name="Aguilar M."/>
            <person name="Claverie J.M."/>
            <person name="Frickenhaus S."/>
            <person name="Gonzalez K."/>
            <person name="Herman E.K."/>
            <person name="Lin Y.C."/>
            <person name="Napier J."/>
            <person name="Ogata H."/>
            <person name="Sarno A.F."/>
            <person name="Shmutz J."/>
            <person name="Schroeder D."/>
            <person name="de Vargas C."/>
            <person name="Verret F."/>
            <person name="von Dassow P."/>
            <person name="Valentin K."/>
            <person name="Van de Peer Y."/>
            <person name="Wheeler G."/>
            <person name="Dacks J.B."/>
            <person name="Delwiche C.F."/>
            <person name="Dyhrman S.T."/>
            <person name="Glockner G."/>
            <person name="John U."/>
            <person name="Richards T."/>
            <person name="Worden A.Z."/>
            <person name="Zhang X."/>
            <person name="Grigoriev I.V."/>
            <person name="Allen A.E."/>
            <person name="Bidle K."/>
            <person name="Borodovsky M."/>
            <person name="Bowler C."/>
            <person name="Brownlee C."/>
            <person name="Cock J.M."/>
            <person name="Elias M."/>
            <person name="Gladyshev V.N."/>
            <person name="Groth M."/>
            <person name="Guda C."/>
            <person name="Hadaegh A."/>
            <person name="Iglesias-Rodriguez M.D."/>
            <person name="Jenkins J."/>
            <person name="Jones B.M."/>
            <person name="Lawson T."/>
            <person name="Leese F."/>
            <person name="Lindquist E."/>
            <person name="Lobanov A."/>
            <person name="Lomsadze A."/>
            <person name="Malik S.B."/>
            <person name="Marsh M.E."/>
            <person name="Mackinder L."/>
            <person name="Mock T."/>
            <person name="Mueller-Roeber B."/>
            <person name="Pagarete A."/>
            <person name="Parker M."/>
            <person name="Probert I."/>
            <person name="Quesneville H."/>
            <person name="Raines C."/>
            <person name="Rensing S.A."/>
            <person name="Riano-Pachon D.M."/>
            <person name="Richier S."/>
            <person name="Rokitta S."/>
            <person name="Shiraiwa Y."/>
            <person name="Soanes D.M."/>
            <person name="van der Giezen M."/>
            <person name="Wahlund T.M."/>
            <person name="Williams B."/>
            <person name="Wilson W."/>
            <person name="Wolfe G."/>
            <person name="Wurch L.L."/>
        </authorList>
    </citation>
    <scope>NUCLEOTIDE SEQUENCE</scope>
</reference>
<dbReference type="CDD" id="cd04332">
    <property type="entry name" value="YbaK_like"/>
    <property type="match status" value="1"/>
</dbReference>
<dbReference type="Proteomes" id="UP000013827">
    <property type="component" value="Unassembled WGS sequence"/>
</dbReference>
<dbReference type="InterPro" id="IPR052408">
    <property type="entry name" value="Exonuclease_MUT-7-like"/>
</dbReference>
<dbReference type="PANTHER" id="PTHR47765:SF2">
    <property type="entry name" value="EXONUCLEASE MUT-7 HOMOLOG"/>
    <property type="match status" value="1"/>
</dbReference>
<dbReference type="InterPro" id="IPR002562">
    <property type="entry name" value="3'-5'_exonuclease_dom"/>
</dbReference>
<dbReference type="AlphaFoldDB" id="A0A0D3ILK8"/>
<feature type="compositionally biased region" description="Basic and acidic residues" evidence="1">
    <location>
        <begin position="445"/>
        <end position="454"/>
    </location>
</feature>
<evidence type="ECO:0000313" key="3">
    <source>
        <dbReference type="EnsemblProtists" id="EOD12143"/>
    </source>
</evidence>
<dbReference type="InterPro" id="IPR036754">
    <property type="entry name" value="YbaK/aa-tRNA-synt-asso_dom_sf"/>
</dbReference>
<feature type="domain" description="3'-5' exonuclease" evidence="2">
    <location>
        <begin position="499"/>
        <end position="690"/>
    </location>
</feature>
<dbReference type="EnsemblProtists" id="EOD12143">
    <property type="protein sequence ID" value="EOD12143"/>
    <property type="gene ID" value="EMIHUDRAFT_104415"/>
</dbReference>
<dbReference type="Gene3D" id="3.30.420.10">
    <property type="entry name" value="Ribonuclease H-like superfamily/Ribonuclease H"/>
    <property type="match status" value="1"/>
</dbReference>
<dbReference type="GeneID" id="17258264"/>
<dbReference type="GO" id="GO:0008408">
    <property type="term" value="F:3'-5' exonuclease activity"/>
    <property type="evidence" value="ECO:0007669"/>
    <property type="project" value="InterPro"/>
</dbReference>
<dbReference type="SUPFAM" id="SSF53098">
    <property type="entry name" value="Ribonuclease H-like"/>
    <property type="match status" value="1"/>
</dbReference>
<dbReference type="HOGENOM" id="CLU_310246_0_0_1"/>
<feature type="compositionally biased region" description="Basic and acidic residues" evidence="1">
    <location>
        <begin position="29"/>
        <end position="49"/>
    </location>
</feature>
<evidence type="ECO:0000259" key="2">
    <source>
        <dbReference type="SMART" id="SM00474"/>
    </source>
</evidence>
<dbReference type="PaxDb" id="2903-EOD12143"/>
<dbReference type="InterPro" id="IPR036397">
    <property type="entry name" value="RNaseH_sf"/>
</dbReference>
<dbReference type="STRING" id="2903.R1BPZ7"/>
<dbReference type="Pfam" id="PF01612">
    <property type="entry name" value="DNA_pol_A_exo1"/>
    <property type="match status" value="1"/>
</dbReference>
<feature type="compositionally biased region" description="Basic and acidic residues" evidence="1">
    <location>
        <begin position="469"/>
        <end position="481"/>
    </location>
</feature>
<dbReference type="RefSeq" id="XP_005764572.1">
    <property type="nucleotide sequence ID" value="XM_005764515.1"/>
</dbReference>
<dbReference type="eggNOG" id="KOG2207">
    <property type="taxonomic scope" value="Eukaryota"/>
</dbReference>
<protein>
    <recommendedName>
        <fullName evidence="2">3'-5' exonuclease domain-containing protein</fullName>
    </recommendedName>
</protein>